<feature type="domain" description="D-isomer specific 2-hydroxyacid dehydrogenase NAD-binding" evidence="5">
    <location>
        <begin position="111"/>
        <end position="293"/>
    </location>
</feature>
<accession>A0ABZ2LLC8</accession>
<evidence type="ECO:0000313" key="6">
    <source>
        <dbReference type="EMBL" id="WXB09956.1"/>
    </source>
</evidence>
<dbReference type="InterPro" id="IPR029753">
    <property type="entry name" value="D-isomer_DH_CS"/>
</dbReference>
<dbReference type="InterPro" id="IPR006140">
    <property type="entry name" value="D-isomer_DH_NAD-bd"/>
</dbReference>
<evidence type="ECO:0000259" key="4">
    <source>
        <dbReference type="Pfam" id="PF00389"/>
    </source>
</evidence>
<feature type="domain" description="D-isomer specific 2-hydroxyacid dehydrogenase catalytic" evidence="4">
    <location>
        <begin position="31"/>
        <end position="324"/>
    </location>
</feature>
<dbReference type="Gene3D" id="3.40.50.720">
    <property type="entry name" value="NAD(P)-binding Rossmann-like Domain"/>
    <property type="match status" value="2"/>
</dbReference>
<comment type="similarity">
    <text evidence="3">Belongs to the D-isomer specific 2-hydroxyacid dehydrogenase family.</text>
</comment>
<dbReference type="InterPro" id="IPR050223">
    <property type="entry name" value="D-isomer_2-hydroxyacid_DH"/>
</dbReference>
<dbReference type="Proteomes" id="UP001374803">
    <property type="component" value="Chromosome"/>
</dbReference>
<evidence type="ECO:0000256" key="1">
    <source>
        <dbReference type="ARBA" id="ARBA00023002"/>
    </source>
</evidence>
<proteinExistence type="inferred from homology"/>
<keyword evidence="7" id="KW-1185">Reference proteome</keyword>
<evidence type="ECO:0000259" key="5">
    <source>
        <dbReference type="Pfam" id="PF02826"/>
    </source>
</evidence>
<dbReference type="InterPro" id="IPR036291">
    <property type="entry name" value="NAD(P)-bd_dom_sf"/>
</dbReference>
<keyword evidence="2" id="KW-0520">NAD</keyword>
<evidence type="ECO:0000256" key="2">
    <source>
        <dbReference type="ARBA" id="ARBA00023027"/>
    </source>
</evidence>
<dbReference type="InterPro" id="IPR006139">
    <property type="entry name" value="D-isomer_2_OHA_DH_cat_dom"/>
</dbReference>
<organism evidence="6 7">
    <name type="scientific">Pendulispora rubella</name>
    <dbReference type="NCBI Taxonomy" id="2741070"/>
    <lineage>
        <taxon>Bacteria</taxon>
        <taxon>Pseudomonadati</taxon>
        <taxon>Myxococcota</taxon>
        <taxon>Myxococcia</taxon>
        <taxon>Myxococcales</taxon>
        <taxon>Sorangiineae</taxon>
        <taxon>Pendulisporaceae</taxon>
        <taxon>Pendulispora</taxon>
    </lineage>
</organism>
<dbReference type="CDD" id="cd05301">
    <property type="entry name" value="GDH"/>
    <property type="match status" value="1"/>
</dbReference>
<reference evidence="6" key="1">
    <citation type="submission" date="2021-12" db="EMBL/GenBank/DDBJ databases">
        <title>Discovery of the Pendulisporaceae a myxobacterial family with distinct sporulation behavior and unique specialized metabolism.</title>
        <authorList>
            <person name="Garcia R."/>
            <person name="Popoff A."/>
            <person name="Bader C.D."/>
            <person name="Loehr J."/>
            <person name="Walesch S."/>
            <person name="Walt C."/>
            <person name="Boldt J."/>
            <person name="Bunk B."/>
            <person name="Haeckl F.J.F.P.J."/>
            <person name="Gunesch A.P."/>
            <person name="Birkelbach J."/>
            <person name="Nuebel U."/>
            <person name="Pietschmann T."/>
            <person name="Bach T."/>
            <person name="Mueller R."/>
        </authorList>
    </citation>
    <scope>NUCLEOTIDE SEQUENCE</scope>
    <source>
        <strain evidence="6">MSr11367</strain>
    </source>
</reference>
<name>A0ABZ2LLC8_9BACT</name>
<dbReference type="Pfam" id="PF02826">
    <property type="entry name" value="2-Hacid_dh_C"/>
    <property type="match status" value="1"/>
</dbReference>
<dbReference type="RefSeq" id="WP_394839629.1">
    <property type="nucleotide sequence ID" value="NZ_CP089929.1"/>
</dbReference>
<gene>
    <name evidence="6" type="ORF">LVJ94_22340</name>
</gene>
<keyword evidence="1 3" id="KW-0560">Oxidoreductase</keyword>
<evidence type="ECO:0000256" key="3">
    <source>
        <dbReference type="RuleBase" id="RU003719"/>
    </source>
</evidence>
<dbReference type="PROSITE" id="PS00670">
    <property type="entry name" value="D_2_HYDROXYACID_DH_2"/>
    <property type="match status" value="1"/>
</dbReference>
<dbReference type="Pfam" id="PF00389">
    <property type="entry name" value="2-Hacid_dh"/>
    <property type="match status" value="1"/>
</dbReference>
<evidence type="ECO:0000313" key="7">
    <source>
        <dbReference type="Proteomes" id="UP001374803"/>
    </source>
</evidence>
<protein>
    <submittedName>
        <fullName evidence="6">D-glycerate dehydrogenase</fullName>
    </submittedName>
</protein>
<dbReference type="SUPFAM" id="SSF51735">
    <property type="entry name" value="NAD(P)-binding Rossmann-fold domains"/>
    <property type="match status" value="1"/>
</dbReference>
<sequence length="326" mass="34333">MRSDPRIFISGPLPGRAVEQVQEAGIVVLGKTGVGVRDEEFLAEGASFAAIMTLLTDRVDAALLERLPALRLVANVAVGTDNIDLAACAARNVVVTNTPGVLTEATADLAFGLLLAASRRIAEGDRMVRSGGFQGFRFDTLVGAPVHGSTLGIVGFGRIGQAMARRARGFGMHVLYTQRSRLNPNLEQALGATYVSMEELFAQSDIVSLHCPLTEETKNLVSAKLLSTMRPGSILINTARGACVDEAALAAALREGPLGAAGLDVFARESTTSVSIDTELLACKNVVFTPHIASADLATRVAMAETAAKNLVAFFQDGNPPNVVRY</sequence>
<dbReference type="EMBL" id="CP089983">
    <property type="protein sequence ID" value="WXB09956.1"/>
    <property type="molecule type" value="Genomic_DNA"/>
</dbReference>
<dbReference type="PANTHER" id="PTHR10996">
    <property type="entry name" value="2-HYDROXYACID DEHYDROGENASE-RELATED"/>
    <property type="match status" value="1"/>
</dbReference>
<dbReference type="SUPFAM" id="SSF52283">
    <property type="entry name" value="Formate/glycerate dehydrogenase catalytic domain-like"/>
    <property type="match status" value="1"/>
</dbReference>
<dbReference type="PANTHER" id="PTHR10996:SF178">
    <property type="entry name" value="2-HYDROXYACID DEHYDROGENASE YGL185C-RELATED"/>
    <property type="match status" value="1"/>
</dbReference>